<name>A0A8I5N456_PAPAN</name>
<dbReference type="PANTHER" id="PTHR12138:SF135">
    <property type="entry name" value="SAM DOMAIN-CONTAINING PROTEIN"/>
    <property type="match status" value="1"/>
</dbReference>
<reference evidence="1" key="3">
    <citation type="submission" date="2025-09" db="UniProtKB">
        <authorList>
            <consortium name="Ensembl"/>
        </authorList>
    </citation>
    <scope>IDENTIFICATION</scope>
</reference>
<dbReference type="PANTHER" id="PTHR12138">
    <property type="entry name" value="PRIMATE-EXPANDED PROTEIN FAMILY"/>
    <property type="match status" value="1"/>
</dbReference>
<organism evidence="1 2">
    <name type="scientific">Papio anubis</name>
    <name type="common">Olive baboon</name>
    <dbReference type="NCBI Taxonomy" id="9555"/>
    <lineage>
        <taxon>Eukaryota</taxon>
        <taxon>Metazoa</taxon>
        <taxon>Chordata</taxon>
        <taxon>Craniata</taxon>
        <taxon>Vertebrata</taxon>
        <taxon>Euteleostomi</taxon>
        <taxon>Mammalia</taxon>
        <taxon>Eutheria</taxon>
        <taxon>Euarchontoglires</taxon>
        <taxon>Primates</taxon>
        <taxon>Haplorrhini</taxon>
        <taxon>Catarrhini</taxon>
        <taxon>Cercopithecidae</taxon>
        <taxon>Cercopithecinae</taxon>
        <taxon>Papio</taxon>
    </lineage>
</organism>
<protein>
    <submittedName>
        <fullName evidence="1">Uncharacterized protein</fullName>
    </submittedName>
</protein>
<evidence type="ECO:0000313" key="1">
    <source>
        <dbReference type="Ensembl" id="ENSPANP00000055003.1"/>
    </source>
</evidence>
<proteinExistence type="predicted"/>
<sequence>SAVAQSRLTATSASWVQAILLASASQVAGITSALHHIQLIFVFLVETAFRRVGQAGLDLLTSSDPPASASQSAGITGVSHHAWPHFWKSSTIQHSIAINRLYGMVNFKNIWLYAAKYKYNYSKLAEDSNICLPSLQRRLTGDSVYVSSTWMPSTLPPLELSVETLWSGHCSFPDRSGRAQKSPL</sequence>
<dbReference type="AlphaFoldDB" id="A0A8I5N456"/>
<keyword evidence="2" id="KW-1185">Reference proteome</keyword>
<evidence type="ECO:0000313" key="2">
    <source>
        <dbReference type="Proteomes" id="UP000028761"/>
    </source>
</evidence>
<dbReference type="PRINTS" id="PR02045">
    <property type="entry name" value="F138DOMAIN"/>
</dbReference>
<dbReference type="Proteomes" id="UP000028761">
    <property type="component" value="Chromosome 1"/>
</dbReference>
<dbReference type="GeneTree" id="ENSGT01120000271815"/>
<reference evidence="1" key="2">
    <citation type="submission" date="2025-08" db="UniProtKB">
        <authorList>
            <consortium name="Ensembl"/>
        </authorList>
    </citation>
    <scope>IDENTIFICATION</scope>
</reference>
<reference evidence="1 2" key="1">
    <citation type="submission" date="2012-03" db="EMBL/GenBank/DDBJ databases">
        <title>Whole Genome Assembly of Papio anubis.</title>
        <authorList>
            <person name="Liu Y.L."/>
            <person name="Abraham K.A."/>
            <person name="Akbar H.A."/>
            <person name="Ali S.A."/>
            <person name="Anosike U.A."/>
            <person name="Aqrawi P.A."/>
            <person name="Arias F.A."/>
            <person name="Attaway T.A."/>
            <person name="Awwad R.A."/>
            <person name="Babu C.B."/>
            <person name="Bandaranaike D.B."/>
            <person name="Battles P.B."/>
            <person name="Bell A.B."/>
            <person name="Beltran B.B."/>
            <person name="Berhane-Mersha D.B."/>
            <person name="Bess C.B."/>
            <person name="Bickham C.B."/>
            <person name="Bolden T.B."/>
            <person name="Carter K.C."/>
            <person name="Chau D.C."/>
            <person name="Chavez A.C."/>
            <person name="Clerc-Blankenburg K.C."/>
            <person name="Coyle M.C."/>
            <person name="Dao M.D."/>
            <person name="Davila M.L.D."/>
            <person name="Davy-Carroll L.D."/>
            <person name="Denson S.D."/>
            <person name="Dinh H.D."/>
            <person name="Fernandez S.F."/>
            <person name="Fernando P.F."/>
            <person name="Forbes L.F."/>
            <person name="Francis C.F."/>
            <person name="Francisco L.F."/>
            <person name="Fu Q.F."/>
            <person name="Garcia-Iii R.G."/>
            <person name="Garrett T.G."/>
            <person name="Gross S.G."/>
            <person name="Gubbala S.G."/>
            <person name="Hirani K.H."/>
            <person name="Hogues M.H."/>
            <person name="Hollins B.H."/>
            <person name="Jackson L.J."/>
            <person name="Javaid M.J."/>
            <person name="Jhangiani S.J."/>
            <person name="Johnson A.J."/>
            <person name="Johnson B.J."/>
            <person name="Jones J.J."/>
            <person name="Joshi V.J."/>
            <person name="Kalu J.K."/>
            <person name="Khan N.K."/>
            <person name="Korchina V.K."/>
            <person name="Kovar C.K."/>
            <person name="Lago L.L."/>
            <person name="Lara F.L."/>
            <person name="Le T.-K.L."/>
            <person name="Lee S.L."/>
            <person name="Legall-Iii F.L."/>
            <person name="Lemon S.L."/>
            <person name="Liu J.L."/>
            <person name="Liu Y.-S.L."/>
            <person name="Liyanage D.L."/>
            <person name="Lopez J.L."/>
            <person name="Lorensuhewa L.L."/>
            <person name="Mata R.M."/>
            <person name="Mathew T.M."/>
            <person name="Mercado C.M."/>
            <person name="Mercado I.M."/>
            <person name="Morales K.M."/>
            <person name="Morgan M.M."/>
            <person name="Munidasa M.M."/>
            <person name="Ngo D.N."/>
            <person name="Nguyen L.N."/>
            <person name="Nguyen T.N."/>
            <person name="Nguyen N.N."/>
            <person name="Obregon M.O."/>
            <person name="Okwuonu G.O."/>
            <person name="Ongeri F.O."/>
            <person name="Onwere C.O."/>
            <person name="Osifeso I.O."/>
            <person name="Parra A.P."/>
            <person name="Patil S.P."/>
            <person name="Perez A.P."/>
            <person name="Perez Y.P."/>
            <person name="Pham C.P."/>
            <person name="Pu L.-L.P."/>
            <person name="Puazo M.P."/>
            <person name="Quiroz J.Q."/>
            <person name="Rouhana J.R."/>
            <person name="Ruiz M.R."/>
            <person name="Ruiz S.-J.R."/>
            <person name="Saada N.S."/>
            <person name="Santibanez J.S."/>
            <person name="Scheel M.S."/>
            <person name="Schneider B.S."/>
            <person name="Simmons D.S."/>
            <person name="Sisson I.S."/>
            <person name="Tang L.-Y.T."/>
            <person name="Thornton R.T."/>
            <person name="Tisius J.T."/>
            <person name="Toledanes G.T."/>
            <person name="Trejos Z.T."/>
            <person name="Usmani K.U."/>
            <person name="Varghese R.V."/>
            <person name="Vattathil S.V."/>
            <person name="Vee V.V."/>
            <person name="Walker D.W."/>
            <person name="Weissenberger G.W."/>
            <person name="White C.W."/>
            <person name="Williams A.W."/>
            <person name="Woodworth J.W."/>
            <person name="Wright R.W."/>
            <person name="Zhu Y.Z."/>
            <person name="Han Y.H."/>
            <person name="Newsham I.N."/>
            <person name="Nazareth L.N."/>
            <person name="Worley K.W."/>
            <person name="Muzny D.M."/>
            <person name="Rogers J.R."/>
            <person name="Gibbs R.G."/>
        </authorList>
    </citation>
    <scope>NUCLEOTIDE SEQUENCE [LARGE SCALE GENOMIC DNA]</scope>
</reference>
<dbReference type="Ensembl" id="ENSPANT00000076886.1">
    <property type="protein sequence ID" value="ENSPANP00000055003.1"/>
    <property type="gene ID" value="ENSPANG00000045110.1"/>
</dbReference>
<accession>A0A8I5N456</accession>